<reference evidence="2" key="1">
    <citation type="journal article" date="2014" name="Proc. Natl. Acad. Sci. U.S.A.">
        <title>Extensive sampling of basidiomycete genomes demonstrates inadequacy of the white-rot/brown-rot paradigm for wood decay fungi.</title>
        <authorList>
            <person name="Riley R."/>
            <person name="Salamov A.A."/>
            <person name="Brown D.W."/>
            <person name="Nagy L.G."/>
            <person name="Floudas D."/>
            <person name="Held B.W."/>
            <person name="Levasseur A."/>
            <person name="Lombard V."/>
            <person name="Morin E."/>
            <person name="Otillar R."/>
            <person name="Lindquist E.A."/>
            <person name="Sun H."/>
            <person name="LaButti K.M."/>
            <person name="Schmutz J."/>
            <person name="Jabbour D."/>
            <person name="Luo H."/>
            <person name="Baker S.E."/>
            <person name="Pisabarro A.G."/>
            <person name="Walton J.D."/>
            <person name="Blanchette R.A."/>
            <person name="Henrissat B."/>
            <person name="Martin F."/>
            <person name="Cullen D."/>
            <person name="Hibbett D.S."/>
            <person name="Grigoriev I.V."/>
        </authorList>
    </citation>
    <scope>NUCLEOTIDE SEQUENCE [LARGE SCALE GENOMIC DNA]</scope>
    <source>
        <strain evidence="2">FD-172 SS1</strain>
    </source>
</reference>
<proteinExistence type="predicted"/>
<protein>
    <submittedName>
        <fullName evidence="1">Uncharacterized protein</fullName>
    </submittedName>
</protein>
<sequence>MMLTAQGTVQNTDGSGFTANFPIDGYIYEYVGTFAPGETVPAAFLSVDAKASYSDITILHGEKQFTGWVGPKSLSFSVAGSTSISGSLFQSLPSSYQVNGTGEWSKKSIKSYSKRKGISIATREDTTTVKSAMVTP</sequence>
<dbReference type="Proteomes" id="UP000027195">
    <property type="component" value="Unassembled WGS sequence"/>
</dbReference>
<keyword evidence="2" id="KW-1185">Reference proteome</keyword>
<gene>
    <name evidence="1" type="ORF">BOTBODRAFT_146628</name>
</gene>
<accession>A0A067MD54</accession>
<evidence type="ECO:0000313" key="2">
    <source>
        <dbReference type="Proteomes" id="UP000027195"/>
    </source>
</evidence>
<dbReference type="AlphaFoldDB" id="A0A067MD54"/>
<name>A0A067MD54_BOTB1</name>
<organism evidence="1 2">
    <name type="scientific">Botryobasidium botryosum (strain FD-172 SS1)</name>
    <dbReference type="NCBI Taxonomy" id="930990"/>
    <lineage>
        <taxon>Eukaryota</taxon>
        <taxon>Fungi</taxon>
        <taxon>Dikarya</taxon>
        <taxon>Basidiomycota</taxon>
        <taxon>Agaricomycotina</taxon>
        <taxon>Agaricomycetes</taxon>
        <taxon>Cantharellales</taxon>
        <taxon>Botryobasidiaceae</taxon>
        <taxon>Botryobasidium</taxon>
    </lineage>
</organism>
<dbReference type="EMBL" id="KL198049">
    <property type="protein sequence ID" value="KDQ12640.1"/>
    <property type="molecule type" value="Genomic_DNA"/>
</dbReference>
<dbReference type="HOGENOM" id="CLU_155349_0_0_1"/>
<dbReference type="InParanoid" id="A0A067MD54"/>
<evidence type="ECO:0000313" key="1">
    <source>
        <dbReference type="EMBL" id="KDQ12640.1"/>
    </source>
</evidence>